<dbReference type="PANTHER" id="PTHR31635:SF196">
    <property type="entry name" value="REVERSE TRANSCRIPTASE DOMAIN-CONTAINING PROTEIN-RELATED"/>
    <property type="match status" value="1"/>
</dbReference>
<proteinExistence type="predicted"/>
<dbReference type="Proteomes" id="UP000005207">
    <property type="component" value="Linkage group LG1"/>
</dbReference>
<evidence type="ECO:0000313" key="3">
    <source>
        <dbReference type="Proteomes" id="UP000005207"/>
    </source>
</evidence>
<dbReference type="InterPro" id="IPR043502">
    <property type="entry name" value="DNA/RNA_pol_sf"/>
</dbReference>
<evidence type="ECO:0000259" key="1">
    <source>
        <dbReference type="PROSITE" id="PS50878"/>
    </source>
</evidence>
<dbReference type="PANTHER" id="PTHR31635">
    <property type="entry name" value="REVERSE TRANSCRIPTASE DOMAIN-CONTAINING PROTEIN-RELATED"/>
    <property type="match status" value="1"/>
</dbReference>
<dbReference type="CDD" id="cd09076">
    <property type="entry name" value="L1-EN"/>
    <property type="match status" value="1"/>
</dbReference>
<dbReference type="InterPro" id="IPR036691">
    <property type="entry name" value="Endo/exonu/phosph_ase_sf"/>
</dbReference>
<feature type="domain" description="Reverse transcriptase" evidence="1">
    <location>
        <begin position="504"/>
        <end position="776"/>
    </location>
</feature>
<reference evidence="3" key="1">
    <citation type="submission" date="2012-01" db="EMBL/GenBank/DDBJ databases">
        <title>The Genome Sequence of Oreochromis niloticus (Nile Tilapia).</title>
        <authorList>
            <consortium name="Broad Institute Genome Assembly Team"/>
            <consortium name="Broad Institute Sequencing Platform"/>
            <person name="Di Palma F."/>
            <person name="Johnson J."/>
            <person name="Lander E.S."/>
            <person name="Lindblad-Toh K."/>
        </authorList>
    </citation>
    <scope>NUCLEOTIDE SEQUENCE [LARGE SCALE GENOMIC DNA]</scope>
</reference>
<dbReference type="Gene3D" id="3.60.10.10">
    <property type="entry name" value="Endonuclease/exonuclease/phosphatase"/>
    <property type="match status" value="1"/>
</dbReference>
<dbReference type="PROSITE" id="PS50878">
    <property type="entry name" value="RT_POL"/>
    <property type="match status" value="1"/>
</dbReference>
<dbReference type="Pfam" id="PF03372">
    <property type="entry name" value="Exo_endo_phos"/>
    <property type="match status" value="1"/>
</dbReference>
<protein>
    <recommendedName>
        <fullName evidence="1">Reverse transcriptase domain-containing protein</fullName>
    </recommendedName>
</protein>
<keyword evidence="3" id="KW-1185">Reference proteome</keyword>
<dbReference type="InterPro" id="IPR005135">
    <property type="entry name" value="Endo/exonuclease/phosphatase"/>
</dbReference>
<sequence length="1309" mass="150563">MAPNMNVSRMGTNLMSWNVRAINKPAKRSKIFSHLRDQGAEIVYLQETHLLNRDHLKLCRGGFNQIYHSNFDSKSRGVAILIHRNVQFIETTAIKDKHGRYVIVAGKLFNMPVVLANIYAPNWDNVQFFKDLFLLLPNLDTHNLILGGDLNCALDLTLDRSSPIPSVLSKSAQCVNSFCKTYGIFDPWRYANPTTRQYSFYSPPHQTYTRIDYLLLDNKLTPMVMNVEYPGIVLSDHSPVTLKLKFPDYTPPQRMWRLNSRLLADDDFKEFINSQIVFFLDLNDTPDISSGTLWESLKAYIRGQIISYSAGERKRKMKRTTELMKAITEVDWANSMTPSEELHRKRILLQTEYDILTSQREEDSYLRSRQDLYEHGERTGKLLSYQLKQSAAAGMIVEIGDNVGNKIIDQKGINNQFKSFYEDLYTSEINDSDRVKNFFENLEIPPLEAADRDRLEGPISATEIDKAIRSMKTGKAPGPDGYPSEFYRTFAPKLIPLLCRVFKEVLDKKALPQTMSQALISVLLKKNKDPLKCESYRPVSLLGCDYKILTKVLAARIELVISKIIHPDQTGFVGGRQLSSNLRRLFNVVYTAEDNIMPEIVISLDAHKAFDRIEYYYLFTALERFGFGPTFCSWIKIIYSSPQAIVRTNNIISEPFFLFWGTRQGCPLSPLLFDVAIEPLAIMLRQAAELVGIQRGTQNHRLSLYADDLLLFLSNPAISIPVALGIIKDFGRVSGYKINLDKTVLFPINKQARKLSFRAYPFAIHKDKFTYLGVNVTSKYKNLLDNNFKVTLDKAKLDMERWASLPLSLAGKINSVKMNIMPRFLYLFQTIPIFIPKSFFKELNKCTSAFIWKKTVPRIRREFLERQKEEGGLALPNYMHYYFAANIHKLLFWVKELDEDETPIWVHMERYVSSPVSLRSLVCAPLPLSKHLYTNNPVVSNSLKIWTQFRSHFKNRNTLLSAPIYGNHLFSPALGGTAFREWHRAGVECVKHLFKNGTFMSAAQLEKDYGISSKTNYFRYFQVRDFVKKSFSPSLELPQSGWIDELMDTDPTAKGTISTLYANIQNVASPSLDNVRRKWEEELGLDISEVDWGGAVDLVHSASVCVRHGLIQFKVLHRLHLSREKLARMYQGADPTCPRCKQVPANLCHMFWSCSRLKDFWANIFRTFSFIYNKDMEPMPLTAIFGVAPRETQLTASQRKAIAFTSLLARRLILFNWIKATPPSHKRWVEEVMAHLKLEHLRFTIQSNTKKFFKVWQPFPPPFFFSLFSLSGYSFVLHCVVGLEFELFCMNDRLSENSIKTLSLLLLAE</sequence>
<dbReference type="Pfam" id="PF00078">
    <property type="entry name" value="RVT_1"/>
    <property type="match status" value="1"/>
</dbReference>
<dbReference type="InParanoid" id="A0A669EXL1"/>
<dbReference type="SUPFAM" id="SSF56672">
    <property type="entry name" value="DNA/RNA polymerases"/>
    <property type="match status" value="1"/>
</dbReference>
<dbReference type="OMA" id="ITEVDWA"/>
<dbReference type="GO" id="GO:0003824">
    <property type="term" value="F:catalytic activity"/>
    <property type="evidence" value="ECO:0007669"/>
    <property type="project" value="InterPro"/>
</dbReference>
<dbReference type="Ensembl" id="ENSONIT00000070957.1">
    <property type="protein sequence ID" value="ENSONIP00000075995.1"/>
    <property type="gene ID" value="ENSONIG00000032798.1"/>
</dbReference>
<reference evidence="2" key="3">
    <citation type="submission" date="2025-09" db="UniProtKB">
        <authorList>
            <consortium name="Ensembl"/>
        </authorList>
    </citation>
    <scope>IDENTIFICATION</scope>
</reference>
<name>A0A669EXL1_ORENI</name>
<organism evidence="2 3">
    <name type="scientific">Oreochromis niloticus</name>
    <name type="common">Nile tilapia</name>
    <name type="synonym">Tilapia nilotica</name>
    <dbReference type="NCBI Taxonomy" id="8128"/>
    <lineage>
        <taxon>Eukaryota</taxon>
        <taxon>Metazoa</taxon>
        <taxon>Chordata</taxon>
        <taxon>Craniata</taxon>
        <taxon>Vertebrata</taxon>
        <taxon>Euteleostomi</taxon>
        <taxon>Actinopterygii</taxon>
        <taxon>Neopterygii</taxon>
        <taxon>Teleostei</taxon>
        <taxon>Neoteleostei</taxon>
        <taxon>Acanthomorphata</taxon>
        <taxon>Ovalentaria</taxon>
        <taxon>Cichlomorphae</taxon>
        <taxon>Cichliformes</taxon>
        <taxon>Cichlidae</taxon>
        <taxon>African cichlids</taxon>
        <taxon>Pseudocrenilabrinae</taxon>
        <taxon>Oreochromini</taxon>
        <taxon>Oreochromis</taxon>
    </lineage>
</organism>
<accession>A0A669EXL1</accession>
<reference evidence="2" key="2">
    <citation type="submission" date="2025-08" db="UniProtKB">
        <authorList>
            <consortium name="Ensembl"/>
        </authorList>
    </citation>
    <scope>IDENTIFICATION</scope>
</reference>
<evidence type="ECO:0000313" key="2">
    <source>
        <dbReference type="Ensembl" id="ENSONIP00000075995.1"/>
    </source>
</evidence>
<dbReference type="SUPFAM" id="SSF56219">
    <property type="entry name" value="DNase I-like"/>
    <property type="match status" value="1"/>
</dbReference>
<dbReference type="GeneTree" id="ENSGT01150000286925"/>
<dbReference type="CDD" id="cd01650">
    <property type="entry name" value="RT_nLTR_like"/>
    <property type="match status" value="1"/>
</dbReference>
<dbReference type="InterPro" id="IPR000477">
    <property type="entry name" value="RT_dom"/>
</dbReference>